<comment type="caution">
    <text evidence="3">The sequence shown here is derived from an EMBL/GenBank/DDBJ whole genome shotgun (WGS) entry which is preliminary data.</text>
</comment>
<feature type="compositionally biased region" description="Basic residues" evidence="1">
    <location>
        <begin position="170"/>
        <end position="183"/>
    </location>
</feature>
<dbReference type="EMBL" id="CAJNOM010000781">
    <property type="protein sequence ID" value="CAF1561382.1"/>
    <property type="molecule type" value="Genomic_DNA"/>
</dbReference>
<dbReference type="OrthoDB" id="10016731at2759"/>
<feature type="compositionally biased region" description="Basic and acidic residues" evidence="1">
    <location>
        <begin position="73"/>
        <end position="94"/>
    </location>
</feature>
<evidence type="ECO:0000313" key="2">
    <source>
        <dbReference type="EMBL" id="CAF1277690.1"/>
    </source>
</evidence>
<feature type="compositionally biased region" description="Basic and acidic residues" evidence="1">
    <location>
        <begin position="155"/>
        <end position="166"/>
    </location>
</feature>
<evidence type="ECO:0000256" key="1">
    <source>
        <dbReference type="SAM" id="MobiDB-lite"/>
    </source>
</evidence>
<proteinExistence type="predicted"/>
<dbReference type="Proteomes" id="UP000663832">
    <property type="component" value="Unassembled WGS sequence"/>
</dbReference>
<sequence>MASTEEHKKEGGCGKGCGGHKWGPKSEEERQKHEAEFKQFFDDEYRKRYNDSTISAEQSWELFVGIKDQWRAKKREQWKGKHEGHEQGKHEGHGKGSGSRSPSHSPSRWEEKRKQMREELHTEFEKDYTTAHGNNKINADQAWALIQQVKKNKREKWQAERGEHGQGHGHGGHGHHGHGHGHGRSSPPKDQ</sequence>
<dbReference type="AlphaFoldDB" id="A0A815XTL8"/>
<gene>
    <name evidence="2" type="ORF">BJG266_LOCUS31021</name>
    <name evidence="3" type="ORF">QVE165_LOCUS47924</name>
</gene>
<protein>
    <submittedName>
        <fullName evidence="3">Uncharacterized protein</fullName>
    </submittedName>
</protein>
<evidence type="ECO:0000313" key="4">
    <source>
        <dbReference type="Proteomes" id="UP000663832"/>
    </source>
</evidence>
<reference evidence="3" key="1">
    <citation type="submission" date="2021-02" db="EMBL/GenBank/DDBJ databases">
        <authorList>
            <person name="Nowell W R."/>
        </authorList>
    </citation>
    <scope>NUCLEOTIDE SEQUENCE</scope>
</reference>
<evidence type="ECO:0000313" key="3">
    <source>
        <dbReference type="EMBL" id="CAF1561382.1"/>
    </source>
</evidence>
<organism evidence="3 4">
    <name type="scientific">Adineta steineri</name>
    <dbReference type="NCBI Taxonomy" id="433720"/>
    <lineage>
        <taxon>Eukaryota</taxon>
        <taxon>Metazoa</taxon>
        <taxon>Spiralia</taxon>
        <taxon>Gnathifera</taxon>
        <taxon>Rotifera</taxon>
        <taxon>Eurotatoria</taxon>
        <taxon>Bdelloidea</taxon>
        <taxon>Adinetida</taxon>
        <taxon>Adinetidae</taxon>
        <taxon>Adineta</taxon>
    </lineage>
</organism>
<feature type="compositionally biased region" description="Basic and acidic residues" evidence="1">
    <location>
        <begin position="1"/>
        <end position="12"/>
    </location>
</feature>
<dbReference type="Proteomes" id="UP000663877">
    <property type="component" value="Unassembled WGS sequence"/>
</dbReference>
<name>A0A815XTL8_9BILA</name>
<accession>A0A815XTL8</accession>
<feature type="compositionally biased region" description="Basic and acidic residues" evidence="1">
    <location>
        <begin position="24"/>
        <end position="37"/>
    </location>
</feature>
<feature type="region of interest" description="Disordered" evidence="1">
    <location>
        <begin position="1"/>
        <end position="37"/>
    </location>
</feature>
<feature type="region of interest" description="Disordered" evidence="1">
    <location>
        <begin position="73"/>
        <end position="191"/>
    </location>
</feature>
<keyword evidence="4" id="KW-1185">Reference proteome</keyword>
<feature type="compositionally biased region" description="Basic and acidic residues" evidence="1">
    <location>
        <begin position="107"/>
        <end position="129"/>
    </location>
</feature>
<dbReference type="EMBL" id="CAJNOI010000433">
    <property type="protein sequence ID" value="CAF1277690.1"/>
    <property type="molecule type" value="Genomic_DNA"/>
</dbReference>